<dbReference type="AlphaFoldDB" id="A0AB33ALC9"/>
<evidence type="ECO:0008006" key="4">
    <source>
        <dbReference type="Google" id="ProtNLM"/>
    </source>
</evidence>
<dbReference type="KEGG" id="slu:KE3_0890"/>
<reference evidence="2 3" key="1">
    <citation type="journal article" date="2013" name="BMC Microbiol.">
        <title>Dynamics of fecal microbial communities in children with diarrhea of unknown etiology and genomic analysis of associated Streptococcus lutetiensis.</title>
        <authorList>
            <person name="Jin D."/>
            <person name="Chen C."/>
            <person name="Li L."/>
            <person name="Lu S."/>
            <person name="Li Z."/>
            <person name="Zhou Z."/>
            <person name="Jing H."/>
            <person name="Xu Y."/>
            <person name="Du P."/>
            <person name="Wang H."/>
            <person name="Xiong Y."/>
            <person name="Zheng H."/>
            <person name="Bai X."/>
            <person name="Sun H."/>
            <person name="Wang L."/>
            <person name="Ye C."/>
            <person name="Gottschalk M."/>
            <person name="Xu J."/>
        </authorList>
    </citation>
    <scope>NUCLEOTIDE SEQUENCE [LARGE SCALE GENOMIC DNA]</scope>
    <source>
        <strain evidence="2 3">033</strain>
    </source>
</reference>
<dbReference type="Proteomes" id="UP000015268">
    <property type="component" value="Chromosome"/>
</dbReference>
<keyword evidence="3" id="KW-1185">Reference proteome</keyword>
<feature type="coiled-coil region" evidence="1">
    <location>
        <begin position="1"/>
        <end position="35"/>
    </location>
</feature>
<name>A0AB33ALC9_9STRE</name>
<protein>
    <recommendedName>
        <fullName evidence="4">Transposase</fullName>
    </recommendedName>
</protein>
<evidence type="ECO:0000313" key="3">
    <source>
        <dbReference type="Proteomes" id="UP000015268"/>
    </source>
</evidence>
<evidence type="ECO:0000313" key="2">
    <source>
        <dbReference type="EMBL" id="AGS05387.1"/>
    </source>
</evidence>
<sequence>MTDEQGELIQLSHRNKELEMQLDTLKQAAVIMARKDK</sequence>
<accession>A0AB33ALC9</accession>
<keyword evidence="1" id="KW-0175">Coiled coil</keyword>
<evidence type="ECO:0000256" key="1">
    <source>
        <dbReference type="SAM" id="Coils"/>
    </source>
</evidence>
<proteinExistence type="predicted"/>
<organism evidence="2 3">
    <name type="scientific">Streptococcus lutetiensis 033</name>
    <dbReference type="NCBI Taxonomy" id="1076934"/>
    <lineage>
        <taxon>Bacteria</taxon>
        <taxon>Bacillati</taxon>
        <taxon>Bacillota</taxon>
        <taxon>Bacilli</taxon>
        <taxon>Lactobacillales</taxon>
        <taxon>Streptococcaceae</taxon>
        <taxon>Streptococcus</taxon>
    </lineage>
</organism>
<dbReference type="EMBL" id="CP003025">
    <property type="protein sequence ID" value="AGS05387.1"/>
    <property type="molecule type" value="Genomic_DNA"/>
</dbReference>
<gene>
    <name evidence="2" type="ORF">KE3_0890</name>
</gene>